<organism evidence="2 3">
    <name type="scientific">Trichinella nativa</name>
    <dbReference type="NCBI Taxonomy" id="6335"/>
    <lineage>
        <taxon>Eukaryota</taxon>
        <taxon>Metazoa</taxon>
        <taxon>Ecdysozoa</taxon>
        <taxon>Nematoda</taxon>
        <taxon>Enoplea</taxon>
        <taxon>Dorylaimia</taxon>
        <taxon>Trichinellida</taxon>
        <taxon>Trichinellidae</taxon>
        <taxon>Trichinella</taxon>
    </lineage>
</organism>
<dbReference type="EMBL" id="JYDW01001041">
    <property type="protein sequence ID" value="KRZ47271.1"/>
    <property type="molecule type" value="Genomic_DNA"/>
</dbReference>
<evidence type="ECO:0000256" key="1">
    <source>
        <dbReference type="SAM" id="Phobius"/>
    </source>
</evidence>
<keyword evidence="1" id="KW-0812">Transmembrane</keyword>
<reference evidence="2 3" key="1">
    <citation type="submission" date="2015-05" db="EMBL/GenBank/DDBJ databases">
        <title>Evolution of Trichinella species and genotypes.</title>
        <authorList>
            <person name="Korhonen P.K."/>
            <person name="Edoardo P."/>
            <person name="Giuseppe L.R."/>
            <person name="Gasser R.B."/>
        </authorList>
    </citation>
    <scope>NUCLEOTIDE SEQUENCE [LARGE SCALE GENOMIC DNA]</scope>
    <source>
        <strain evidence="2">ISS10</strain>
    </source>
</reference>
<evidence type="ECO:0000313" key="3">
    <source>
        <dbReference type="Proteomes" id="UP000054721"/>
    </source>
</evidence>
<keyword evidence="1" id="KW-0472">Membrane</keyword>
<name>A0A0V1KJ92_9BILA</name>
<keyword evidence="1" id="KW-1133">Transmembrane helix</keyword>
<dbReference type="Proteomes" id="UP000054721">
    <property type="component" value="Unassembled WGS sequence"/>
</dbReference>
<gene>
    <name evidence="2" type="ORF">T02_7392</name>
</gene>
<comment type="caution">
    <text evidence="2">The sequence shown here is derived from an EMBL/GenBank/DDBJ whole genome shotgun (WGS) entry which is preliminary data.</text>
</comment>
<keyword evidence="3" id="KW-1185">Reference proteome</keyword>
<evidence type="ECO:0000313" key="2">
    <source>
        <dbReference type="EMBL" id="KRZ47271.1"/>
    </source>
</evidence>
<accession>A0A0V1KJ92</accession>
<proteinExistence type="predicted"/>
<protein>
    <submittedName>
        <fullName evidence="2">Uncharacterized protein</fullName>
    </submittedName>
</protein>
<dbReference type="AlphaFoldDB" id="A0A0V1KJ92"/>
<sequence length="30" mass="3504">MKMDIELHKTAFYLSNFGFSSMVSFLIFKA</sequence>
<feature type="transmembrane region" description="Helical" evidence="1">
    <location>
        <begin position="12"/>
        <end position="28"/>
    </location>
</feature>